<comment type="similarity">
    <text evidence="2">Belongs to the Nudix hydrolase family.</text>
</comment>
<dbReference type="Pfam" id="PF00293">
    <property type="entry name" value="NUDIX"/>
    <property type="match status" value="1"/>
</dbReference>
<keyword evidence="5" id="KW-0460">Magnesium</keyword>
<dbReference type="PANTHER" id="PTHR12629:SF42">
    <property type="entry name" value="OS02G0734300 PROTEIN"/>
    <property type="match status" value="1"/>
</dbReference>
<dbReference type="PROSITE" id="PS00893">
    <property type="entry name" value="NUDIX_BOX"/>
    <property type="match status" value="1"/>
</dbReference>
<dbReference type="CDD" id="cd04666">
    <property type="entry name" value="NUDIX_DIPP2_like_Nudt4"/>
    <property type="match status" value="1"/>
</dbReference>
<evidence type="ECO:0000256" key="4">
    <source>
        <dbReference type="ARBA" id="ARBA00022801"/>
    </source>
</evidence>
<sequence>MAVSVSVSISPVVTCRGRELQRYNKYGGRIVVGCIPYKFVDQILQVLVISSRKSHSILFPKGGWDIDETLKEAAQRESFEEAGVEGIIEESLGKWMYKSRRYDSFYEGYMLPMNVTAEFRQWPEKKEGRRRKWVSVSEAKEGCPHGWMKEALQNLVDRLSTTTDHQL</sequence>
<dbReference type="PANTHER" id="PTHR12629">
    <property type="entry name" value="DIPHOSPHOINOSITOL POLYPHOSPHATE PHOSPHOHYDROLASE"/>
    <property type="match status" value="1"/>
</dbReference>
<dbReference type="EMBL" id="LFYR01000932">
    <property type="protein sequence ID" value="KMZ67087.1"/>
    <property type="molecule type" value="Genomic_DNA"/>
</dbReference>
<evidence type="ECO:0000313" key="8">
    <source>
        <dbReference type="Proteomes" id="UP000036987"/>
    </source>
</evidence>
<dbReference type="AlphaFoldDB" id="A0A0K9PFS4"/>
<keyword evidence="4 7" id="KW-0378">Hydrolase</keyword>
<evidence type="ECO:0000256" key="2">
    <source>
        <dbReference type="ARBA" id="ARBA00005582"/>
    </source>
</evidence>
<dbReference type="GO" id="GO:0016462">
    <property type="term" value="F:pyrophosphatase activity"/>
    <property type="evidence" value="ECO:0007669"/>
    <property type="project" value="InterPro"/>
</dbReference>
<comment type="cofactor">
    <cofactor evidence="1">
        <name>Mg(2+)</name>
        <dbReference type="ChEBI" id="CHEBI:18420"/>
    </cofactor>
</comment>
<evidence type="ECO:0000256" key="1">
    <source>
        <dbReference type="ARBA" id="ARBA00001946"/>
    </source>
</evidence>
<reference evidence="8" key="1">
    <citation type="journal article" date="2016" name="Nature">
        <title>The genome of the seagrass Zostera marina reveals angiosperm adaptation to the sea.</title>
        <authorList>
            <person name="Olsen J.L."/>
            <person name="Rouze P."/>
            <person name="Verhelst B."/>
            <person name="Lin Y.-C."/>
            <person name="Bayer T."/>
            <person name="Collen J."/>
            <person name="Dattolo E."/>
            <person name="De Paoli E."/>
            <person name="Dittami S."/>
            <person name="Maumus F."/>
            <person name="Michel G."/>
            <person name="Kersting A."/>
            <person name="Lauritano C."/>
            <person name="Lohaus R."/>
            <person name="Toepel M."/>
            <person name="Tonon T."/>
            <person name="Vanneste K."/>
            <person name="Amirebrahimi M."/>
            <person name="Brakel J."/>
            <person name="Bostroem C."/>
            <person name="Chovatia M."/>
            <person name="Grimwood J."/>
            <person name="Jenkins J.W."/>
            <person name="Jueterbock A."/>
            <person name="Mraz A."/>
            <person name="Stam W.T."/>
            <person name="Tice H."/>
            <person name="Bornberg-Bauer E."/>
            <person name="Green P.J."/>
            <person name="Pearson G.A."/>
            <person name="Procaccini G."/>
            <person name="Duarte C.M."/>
            <person name="Schmutz J."/>
            <person name="Reusch T.B.H."/>
            <person name="Van de Peer Y."/>
        </authorList>
    </citation>
    <scope>NUCLEOTIDE SEQUENCE [LARGE SCALE GENOMIC DNA]</scope>
    <source>
        <strain evidence="8">cv. Finnish</strain>
    </source>
</reference>
<dbReference type="SUPFAM" id="SSF55811">
    <property type="entry name" value="Nudix"/>
    <property type="match status" value="1"/>
</dbReference>
<dbReference type="Gene3D" id="3.90.79.10">
    <property type="entry name" value="Nucleoside Triphosphate Pyrophosphohydrolase"/>
    <property type="match status" value="1"/>
</dbReference>
<organism evidence="7 8">
    <name type="scientific">Zostera marina</name>
    <name type="common">Eelgrass</name>
    <dbReference type="NCBI Taxonomy" id="29655"/>
    <lineage>
        <taxon>Eukaryota</taxon>
        <taxon>Viridiplantae</taxon>
        <taxon>Streptophyta</taxon>
        <taxon>Embryophyta</taxon>
        <taxon>Tracheophyta</taxon>
        <taxon>Spermatophyta</taxon>
        <taxon>Magnoliopsida</taxon>
        <taxon>Liliopsida</taxon>
        <taxon>Zosteraceae</taxon>
        <taxon>Zostera</taxon>
    </lineage>
</organism>
<keyword evidence="8" id="KW-1185">Reference proteome</keyword>
<evidence type="ECO:0000256" key="3">
    <source>
        <dbReference type="ARBA" id="ARBA00022723"/>
    </source>
</evidence>
<dbReference type="GO" id="GO:0005737">
    <property type="term" value="C:cytoplasm"/>
    <property type="evidence" value="ECO:0000318"/>
    <property type="project" value="GO_Central"/>
</dbReference>
<dbReference type="InterPro" id="IPR020084">
    <property type="entry name" value="NUDIX_hydrolase_CS"/>
</dbReference>
<evidence type="ECO:0000313" key="7">
    <source>
        <dbReference type="EMBL" id="KMZ67087.1"/>
    </source>
</evidence>
<keyword evidence="3" id="KW-0479">Metal-binding</keyword>
<dbReference type="InterPro" id="IPR015797">
    <property type="entry name" value="NUDIX_hydrolase-like_dom_sf"/>
</dbReference>
<dbReference type="OrthoDB" id="2011998at2759"/>
<dbReference type="GO" id="GO:0046872">
    <property type="term" value="F:metal ion binding"/>
    <property type="evidence" value="ECO:0007669"/>
    <property type="project" value="UniProtKB-KW"/>
</dbReference>
<dbReference type="OMA" id="EACQNWW"/>
<protein>
    <submittedName>
        <fullName evidence="7">Nudix hydrolase 4</fullName>
    </submittedName>
</protein>
<proteinExistence type="inferred from homology"/>
<comment type="caution">
    <text evidence="7">The sequence shown here is derived from an EMBL/GenBank/DDBJ whole genome shotgun (WGS) entry which is preliminary data.</text>
</comment>
<dbReference type="GO" id="GO:0005634">
    <property type="term" value="C:nucleus"/>
    <property type="evidence" value="ECO:0000318"/>
    <property type="project" value="GO_Central"/>
</dbReference>
<dbReference type="STRING" id="29655.A0A0K9PFS4"/>
<gene>
    <name evidence="7" type="ORF">ZOSMA_27G01420</name>
</gene>
<dbReference type="PROSITE" id="PS51462">
    <property type="entry name" value="NUDIX"/>
    <property type="match status" value="1"/>
</dbReference>
<feature type="domain" description="Nudix hydrolase" evidence="6">
    <location>
        <begin position="27"/>
        <end position="156"/>
    </location>
</feature>
<name>A0A0K9PFS4_ZOSMR</name>
<accession>A0A0K9PFS4</accession>
<evidence type="ECO:0000259" key="6">
    <source>
        <dbReference type="PROSITE" id="PS51462"/>
    </source>
</evidence>
<dbReference type="InterPro" id="IPR000086">
    <property type="entry name" value="NUDIX_hydrolase_dom"/>
</dbReference>
<evidence type="ECO:0000256" key="5">
    <source>
        <dbReference type="ARBA" id="ARBA00022842"/>
    </source>
</evidence>
<dbReference type="Proteomes" id="UP000036987">
    <property type="component" value="Unassembled WGS sequence"/>
</dbReference>
<dbReference type="InterPro" id="IPR047198">
    <property type="entry name" value="DDP-like_NUDIX"/>
</dbReference>